<dbReference type="PATRIC" id="fig|797209.4.peg.916"/>
<sequence>MTLRVTVAHRRAVSVSVSPVPVPQPVLSVPTSASTTPAHFVRGDSGGGRVCKLARRPVHHRIIALVRCAIDFDGSHSGRKAGRSVTIAATGRPFVERSSLRRN</sequence>
<dbReference type="AlphaFoldDB" id="E7QQ56"/>
<evidence type="ECO:0000313" key="2">
    <source>
        <dbReference type="Proteomes" id="UP000003751"/>
    </source>
</evidence>
<protein>
    <submittedName>
        <fullName evidence="1">Uncharacterized protein</fullName>
    </submittedName>
</protein>
<name>E7QQ56_HALPU</name>
<dbReference type="EMBL" id="AEMG01000004">
    <property type="protein sequence ID" value="EFW93120.1"/>
    <property type="molecule type" value="Genomic_DNA"/>
</dbReference>
<evidence type="ECO:0000313" key="1">
    <source>
        <dbReference type="EMBL" id="EFW93120.1"/>
    </source>
</evidence>
<gene>
    <name evidence="1" type="ORF">ZOD2009_04632</name>
</gene>
<dbReference type="Proteomes" id="UP000003751">
    <property type="component" value="Unassembled WGS sequence"/>
</dbReference>
<accession>E7QQ56</accession>
<dbReference type="RefSeq" id="WP_007977506.1">
    <property type="nucleotide sequence ID" value="NZ_AEMG01000004.1"/>
</dbReference>
<comment type="caution">
    <text evidence="1">The sequence shown here is derived from an EMBL/GenBank/DDBJ whole genome shotgun (WGS) entry which is preliminary data.</text>
</comment>
<proteinExistence type="predicted"/>
<reference evidence="1 2" key="1">
    <citation type="journal article" date="2014" name="ISME J.">
        <title>Trehalose/2-sulfotrehalose biosynthesis and glycine-betaine uptake are widely spread mechanisms for osmoadaptation in the Halobacteriales.</title>
        <authorList>
            <person name="Youssef N.H."/>
            <person name="Savage-Ashlock K.N."/>
            <person name="McCully A.L."/>
            <person name="Luedtke B."/>
            <person name="Shaw E.I."/>
            <person name="Hoff W.D."/>
            <person name="Elshahed M.S."/>
        </authorList>
    </citation>
    <scope>NUCLEOTIDE SEQUENCE [LARGE SCALE GENOMIC DNA]</scope>
    <source>
        <strain evidence="1 2">DX253</strain>
    </source>
</reference>
<organism evidence="1 2">
    <name type="scientific">Haladaptatus paucihalophilus DX253</name>
    <dbReference type="NCBI Taxonomy" id="797209"/>
    <lineage>
        <taxon>Archaea</taxon>
        <taxon>Methanobacteriati</taxon>
        <taxon>Methanobacteriota</taxon>
        <taxon>Stenosarchaea group</taxon>
        <taxon>Halobacteria</taxon>
        <taxon>Halobacteriales</taxon>
        <taxon>Haladaptataceae</taxon>
        <taxon>Haladaptatus</taxon>
    </lineage>
</organism>